<evidence type="ECO:0008006" key="4">
    <source>
        <dbReference type="Google" id="ProtNLM"/>
    </source>
</evidence>
<dbReference type="Proteomes" id="UP001203607">
    <property type="component" value="Unassembled WGS sequence"/>
</dbReference>
<evidence type="ECO:0000313" key="2">
    <source>
        <dbReference type="EMBL" id="MCL6272487.1"/>
    </source>
</evidence>
<dbReference type="EMBL" id="JAMFMA010000001">
    <property type="protein sequence ID" value="MCL6272487.1"/>
    <property type="molecule type" value="Genomic_DNA"/>
</dbReference>
<gene>
    <name evidence="2" type="ORF">M3P19_00620</name>
</gene>
<evidence type="ECO:0000256" key="1">
    <source>
        <dbReference type="SAM" id="SignalP"/>
    </source>
</evidence>
<sequence length="585" mass="66661">MKKLLNLMYASFVLIALTFTSCQEEFEEVAGGNENETIQADSSTSLLIQKTSSNDGSYDNIVDGASCIALKFPYVVEVNGISVTIDSREDLHTIEDIFDEVDIDEDILEIIFPITITLADYTEIIIENVEQLREWADACTEGGDDDDIECIDFVYPITLFTFDVNEQQTGEVQVENDEELSRFFDGLDGSDLVSIQFPITLKKYDGTEVVVDSNAELARALELAEDECDEDDDDDFNDDDFDEERFDFCLTQCPWKVMEVVRDEVNQTDQYYARIMNFYEDGSVTVSDGSGNLIEGTWSSRFTDNGPLLTLDFDNLVDFNLEWLVYEIGDHTIKLYNANGNKIILKQLCEDDETDPDTLREILKECEWIIKKVVNQGEEINRLLGYKFKFLPDGVLHLTNGDTTSEGTWEIGLNNDEIPSVLISIGEENSINFEWPLRDLTNDRLKFGIEDIGYRLVLQRTCDDDANDGDVAEIRNIMQGGTWNVALYDNEGMNTTVNYAGKDFAFSMPNLVEVSENNDPLLNGLWRIARSEDSGLLFFLNFGEDDMDFAELNEPWYIVEVDANRIELVYEDEDVNYKTLVFEKQ</sequence>
<keyword evidence="3" id="KW-1185">Reference proteome</keyword>
<organism evidence="2 3">
    <name type="scientific">Flagellimonas spongiicola</name>
    <dbReference type="NCBI Taxonomy" id="2942208"/>
    <lineage>
        <taxon>Bacteria</taxon>
        <taxon>Pseudomonadati</taxon>
        <taxon>Bacteroidota</taxon>
        <taxon>Flavobacteriia</taxon>
        <taxon>Flavobacteriales</taxon>
        <taxon>Flavobacteriaceae</taxon>
        <taxon>Flagellimonas</taxon>
    </lineage>
</organism>
<evidence type="ECO:0000313" key="3">
    <source>
        <dbReference type="Proteomes" id="UP001203607"/>
    </source>
</evidence>
<name>A0ABT0PM76_9FLAO</name>
<comment type="caution">
    <text evidence="2">The sequence shown here is derived from an EMBL/GenBank/DDBJ whole genome shotgun (WGS) entry which is preliminary data.</text>
</comment>
<reference evidence="2 3" key="1">
    <citation type="submission" date="2022-05" db="EMBL/GenBank/DDBJ databases">
        <authorList>
            <person name="Park J.-S."/>
        </authorList>
    </citation>
    <scope>NUCLEOTIDE SEQUENCE [LARGE SCALE GENOMIC DNA]</scope>
    <source>
        <strain evidence="2 3">2012CJ35-5</strain>
    </source>
</reference>
<feature type="chain" id="PRO_5046427837" description="Lipocalin-like domain-containing protein" evidence="1">
    <location>
        <begin position="23"/>
        <end position="585"/>
    </location>
</feature>
<proteinExistence type="predicted"/>
<dbReference type="RefSeq" id="WP_249655675.1">
    <property type="nucleotide sequence ID" value="NZ_JAMFMA010000001.1"/>
</dbReference>
<accession>A0ABT0PM76</accession>
<protein>
    <recommendedName>
        <fullName evidence="4">Lipocalin-like domain-containing protein</fullName>
    </recommendedName>
</protein>
<feature type="signal peptide" evidence="1">
    <location>
        <begin position="1"/>
        <end position="22"/>
    </location>
</feature>
<dbReference type="PROSITE" id="PS51257">
    <property type="entry name" value="PROKAR_LIPOPROTEIN"/>
    <property type="match status" value="1"/>
</dbReference>
<keyword evidence="1" id="KW-0732">Signal</keyword>